<dbReference type="EC" id="2.7.13.3" evidence="3"/>
<feature type="domain" description="Histidine kinase" evidence="13">
    <location>
        <begin position="393"/>
        <end position="617"/>
    </location>
</feature>
<dbReference type="Pfam" id="PF02518">
    <property type="entry name" value="HATPase_c"/>
    <property type="match status" value="1"/>
</dbReference>
<keyword evidence="9" id="KW-0067">ATP-binding</keyword>
<dbReference type="EMBL" id="SKFG01000001">
    <property type="protein sequence ID" value="TCZ81247.1"/>
    <property type="molecule type" value="Genomic_DNA"/>
</dbReference>
<keyword evidence="11 12" id="KW-0472">Membrane</keyword>
<keyword evidence="6" id="KW-0808">Transferase</keyword>
<dbReference type="InterPro" id="IPR035965">
    <property type="entry name" value="PAS-like_dom_sf"/>
</dbReference>
<dbReference type="SUPFAM" id="SSF158472">
    <property type="entry name" value="HAMP domain-like"/>
    <property type="match status" value="1"/>
</dbReference>
<dbReference type="Pfam" id="PF00672">
    <property type="entry name" value="HAMP"/>
    <property type="match status" value="1"/>
</dbReference>
<keyword evidence="12" id="KW-1133">Transmembrane helix</keyword>
<dbReference type="GO" id="GO:0005886">
    <property type="term" value="C:plasma membrane"/>
    <property type="evidence" value="ECO:0007669"/>
    <property type="project" value="UniProtKB-SubCell"/>
</dbReference>
<evidence type="ECO:0000256" key="3">
    <source>
        <dbReference type="ARBA" id="ARBA00012438"/>
    </source>
</evidence>
<dbReference type="GO" id="GO:0007234">
    <property type="term" value="P:osmosensory signaling via phosphorelay pathway"/>
    <property type="evidence" value="ECO:0007669"/>
    <property type="project" value="TreeGrafter"/>
</dbReference>
<gene>
    <name evidence="15" type="ORF">E0485_02945</name>
</gene>
<dbReference type="CDD" id="cd00075">
    <property type="entry name" value="HATPase"/>
    <property type="match status" value="1"/>
</dbReference>
<comment type="subcellular location">
    <subcellularLocation>
        <location evidence="2">Cell membrane</location>
        <topology evidence="2">Multi-pass membrane protein</topology>
    </subcellularLocation>
</comment>
<keyword evidence="4" id="KW-1003">Cell membrane</keyword>
<comment type="caution">
    <text evidence="15">The sequence shown here is derived from an EMBL/GenBank/DDBJ whole genome shotgun (WGS) entry which is preliminary data.</text>
</comment>
<evidence type="ECO:0000256" key="6">
    <source>
        <dbReference type="ARBA" id="ARBA00022679"/>
    </source>
</evidence>
<dbReference type="CDD" id="cd00082">
    <property type="entry name" value="HisKA"/>
    <property type="match status" value="1"/>
</dbReference>
<dbReference type="SUPFAM" id="SSF47384">
    <property type="entry name" value="Homodimeric domain of signal transducing histidine kinase"/>
    <property type="match status" value="1"/>
</dbReference>
<evidence type="ECO:0000259" key="13">
    <source>
        <dbReference type="PROSITE" id="PS50109"/>
    </source>
</evidence>
<keyword evidence="8 15" id="KW-0418">Kinase</keyword>
<evidence type="ECO:0000256" key="7">
    <source>
        <dbReference type="ARBA" id="ARBA00022741"/>
    </source>
</evidence>
<dbReference type="FunFam" id="3.30.565.10:FF:000006">
    <property type="entry name" value="Sensor histidine kinase WalK"/>
    <property type="match status" value="1"/>
</dbReference>
<dbReference type="SMART" id="SM00387">
    <property type="entry name" value="HATPase_c"/>
    <property type="match status" value="1"/>
</dbReference>
<dbReference type="InterPro" id="IPR005467">
    <property type="entry name" value="His_kinase_dom"/>
</dbReference>
<keyword evidence="10" id="KW-0902">Two-component regulatory system</keyword>
<dbReference type="GO" id="GO:0000155">
    <property type="term" value="F:phosphorelay sensor kinase activity"/>
    <property type="evidence" value="ECO:0007669"/>
    <property type="project" value="InterPro"/>
</dbReference>
<evidence type="ECO:0000313" key="15">
    <source>
        <dbReference type="EMBL" id="TCZ81247.1"/>
    </source>
</evidence>
<evidence type="ECO:0000256" key="12">
    <source>
        <dbReference type="SAM" id="Phobius"/>
    </source>
</evidence>
<evidence type="ECO:0000256" key="8">
    <source>
        <dbReference type="ARBA" id="ARBA00022777"/>
    </source>
</evidence>
<sequence length="624" mass="70376">MFIFKSIVGKLWMTIIGLVAVVMILLGSFLIPYVEKYFSEFKDQTISITTLAERISYLSTNRTSDDAFNLLTNELTSFNHAHLILVSRDMMETIYPQVEEKPILYRAVDFFSHEEIQKVFNGQVIDNSKYIQSPNPVSPHNQFVAVAVPVKSISSSYPDPIDHIAILYQPQQSYSVISSYVIRLFVYVAIGGLLLTTFFAFFLFYKITQPLQRLKKAAGLISMGELSIRVPNDSSDEIGDLAATFNRMAGELEETINAHSQEKEHLASVLRSMTDVVITFDADGSIILTNPQGNKLLREWNSISNWSNQLHDGTSSLRQPDFKQIPDPLQPLFTQVLTSAKEIQSNVHVRSDVWSVVMTPLYARDGVRGAVAVLRNVTEEFRLDKLRKDFVANVSHELRTPLSMLQGYSEALLDDIAGTAEERKELVQVIYDESLRMSRLVRDLLDLAKMEAGHLQMYYRETDLNSLLKRINRKFSVLSKDQGITLVCEVDQTDLTLDYADEDRLEQVLTNLFDNALRHTHSGSSIYMKAEKTKVDDTEGVLVIIADEGDGIPAEDLPYIFERFYKADKARTRHSSGGTGLGLAIVKNIIDAHNGTVDVTSTIGVGTTFKIFLPNLQREIEDFE</sequence>
<dbReference type="PANTHER" id="PTHR42878:SF3">
    <property type="entry name" value="HISTIDINE PROTEIN KINASE SAES"/>
    <property type="match status" value="1"/>
</dbReference>
<dbReference type="Proteomes" id="UP000295418">
    <property type="component" value="Unassembled WGS sequence"/>
</dbReference>
<evidence type="ECO:0000256" key="2">
    <source>
        <dbReference type="ARBA" id="ARBA00004651"/>
    </source>
</evidence>
<feature type="domain" description="HAMP" evidence="14">
    <location>
        <begin position="205"/>
        <end position="257"/>
    </location>
</feature>
<proteinExistence type="predicted"/>
<keyword evidence="7" id="KW-0547">Nucleotide-binding</keyword>
<dbReference type="Gene3D" id="3.30.565.10">
    <property type="entry name" value="Histidine kinase-like ATPase, C-terminal domain"/>
    <property type="match status" value="1"/>
</dbReference>
<dbReference type="CDD" id="cd06225">
    <property type="entry name" value="HAMP"/>
    <property type="match status" value="1"/>
</dbReference>
<feature type="transmembrane region" description="Helical" evidence="12">
    <location>
        <begin position="184"/>
        <end position="205"/>
    </location>
</feature>
<dbReference type="SMART" id="SM00388">
    <property type="entry name" value="HisKA"/>
    <property type="match status" value="1"/>
</dbReference>
<dbReference type="PRINTS" id="PR00344">
    <property type="entry name" value="BCTRLSENSOR"/>
</dbReference>
<dbReference type="InterPro" id="IPR003594">
    <property type="entry name" value="HATPase_dom"/>
</dbReference>
<organism evidence="15 16">
    <name type="scientific">Paenibacillus albiflavus</name>
    <dbReference type="NCBI Taxonomy" id="2545760"/>
    <lineage>
        <taxon>Bacteria</taxon>
        <taxon>Bacillati</taxon>
        <taxon>Bacillota</taxon>
        <taxon>Bacilli</taxon>
        <taxon>Bacillales</taxon>
        <taxon>Paenibacillaceae</taxon>
        <taxon>Paenibacillus</taxon>
    </lineage>
</organism>
<protein>
    <recommendedName>
        <fullName evidence="3">histidine kinase</fullName>
        <ecNumber evidence="3">2.7.13.3</ecNumber>
    </recommendedName>
</protein>
<dbReference type="InterPro" id="IPR003660">
    <property type="entry name" value="HAMP_dom"/>
</dbReference>
<reference evidence="15 16" key="1">
    <citation type="submission" date="2019-03" db="EMBL/GenBank/DDBJ databases">
        <authorList>
            <person name="Kim M.K.M."/>
        </authorList>
    </citation>
    <scope>NUCLEOTIDE SEQUENCE [LARGE SCALE GENOMIC DNA]</scope>
    <source>
        <strain evidence="15 16">18JY21-1</strain>
    </source>
</reference>
<evidence type="ECO:0000259" key="14">
    <source>
        <dbReference type="PROSITE" id="PS50885"/>
    </source>
</evidence>
<keyword evidence="5" id="KW-0597">Phosphoprotein</keyword>
<dbReference type="GO" id="GO:0030295">
    <property type="term" value="F:protein kinase activator activity"/>
    <property type="evidence" value="ECO:0007669"/>
    <property type="project" value="TreeGrafter"/>
</dbReference>
<accession>A0A4R4EMZ6</accession>
<name>A0A4R4EMZ6_9BACL</name>
<evidence type="ECO:0000256" key="1">
    <source>
        <dbReference type="ARBA" id="ARBA00000085"/>
    </source>
</evidence>
<dbReference type="SUPFAM" id="SSF55874">
    <property type="entry name" value="ATPase domain of HSP90 chaperone/DNA topoisomerase II/histidine kinase"/>
    <property type="match status" value="1"/>
</dbReference>
<comment type="catalytic activity">
    <reaction evidence="1">
        <text>ATP + protein L-histidine = ADP + protein N-phospho-L-histidine.</text>
        <dbReference type="EC" id="2.7.13.3"/>
    </reaction>
</comment>
<evidence type="ECO:0000256" key="5">
    <source>
        <dbReference type="ARBA" id="ARBA00022553"/>
    </source>
</evidence>
<dbReference type="AlphaFoldDB" id="A0A4R4EMZ6"/>
<dbReference type="FunFam" id="1.10.287.130:FF:000001">
    <property type="entry name" value="Two-component sensor histidine kinase"/>
    <property type="match status" value="1"/>
</dbReference>
<evidence type="ECO:0000256" key="10">
    <source>
        <dbReference type="ARBA" id="ARBA00023012"/>
    </source>
</evidence>
<dbReference type="PANTHER" id="PTHR42878">
    <property type="entry name" value="TWO-COMPONENT HISTIDINE KINASE"/>
    <property type="match status" value="1"/>
</dbReference>
<keyword evidence="16" id="KW-1185">Reference proteome</keyword>
<dbReference type="SUPFAM" id="SSF55785">
    <property type="entry name" value="PYP-like sensor domain (PAS domain)"/>
    <property type="match status" value="1"/>
</dbReference>
<dbReference type="Gene3D" id="1.10.287.130">
    <property type="match status" value="1"/>
</dbReference>
<dbReference type="GO" id="GO:0000156">
    <property type="term" value="F:phosphorelay response regulator activity"/>
    <property type="evidence" value="ECO:0007669"/>
    <property type="project" value="TreeGrafter"/>
</dbReference>
<evidence type="ECO:0000256" key="11">
    <source>
        <dbReference type="ARBA" id="ARBA00023136"/>
    </source>
</evidence>
<dbReference type="InterPro" id="IPR050351">
    <property type="entry name" value="BphY/WalK/GraS-like"/>
</dbReference>
<dbReference type="Gene3D" id="3.30.450.20">
    <property type="entry name" value="PAS domain"/>
    <property type="match status" value="1"/>
</dbReference>
<dbReference type="InterPro" id="IPR004358">
    <property type="entry name" value="Sig_transdc_His_kin-like_C"/>
</dbReference>
<dbReference type="GO" id="GO:0005524">
    <property type="term" value="F:ATP binding"/>
    <property type="evidence" value="ECO:0007669"/>
    <property type="project" value="UniProtKB-KW"/>
</dbReference>
<evidence type="ECO:0000313" key="16">
    <source>
        <dbReference type="Proteomes" id="UP000295418"/>
    </source>
</evidence>
<dbReference type="Gene3D" id="6.10.340.10">
    <property type="match status" value="1"/>
</dbReference>
<dbReference type="Pfam" id="PF00512">
    <property type="entry name" value="HisKA"/>
    <property type="match status" value="1"/>
</dbReference>
<dbReference type="SMART" id="SM00304">
    <property type="entry name" value="HAMP"/>
    <property type="match status" value="1"/>
</dbReference>
<dbReference type="RefSeq" id="WP_132416356.1">
    <property type="nucleotide sequence ID" value="NZ_SKFG01000001.1"/>
</dbReference>
<dbReference type="PROSITE" id="PS50109">
    <property type="entry name" value="HIS_KIN"/>
    <property type="match status" value="1"/>
</dbReference>
<evidence type="ECO:0000256" key="9">
    <source>
        <dbReference type="ARBA" id="ARBA00022840"/>
    </source>
</evidence>
<dbReference type="OrthoDB" id="9813151at2"/>
<keyword evidence="12" id="KW-0812">Transmembrane</keyword>
<dbReference type="InterPro" id="IPR036097">
    <property type="entry name" value="HisK_dim/P_sf"/>
</dbReference>
<evidence type="ECO:0000256" key="4">
    <source>
        <dbReference type="ARBA" id="ARBA00022475"/>
    </source>
</evidence>
<feature type="transmembrane region" description="Helical" evidence="12">
    <location>
        <begin position="12"/>
        <end position="34"/>
    </location>
</feature>
<dbReference type="InterPro" id="IPR036890">
    <property type="entry name" value="HATPase_C_sf"/>
</dbReference>
<dbReference type="InterPro" id="IPR003661">
    <property type="entry name" value="HisK_dim/P_dom"/>
</dbReference>
<dbReference type="PROSITE" id="PS50885">
    <property type="entry name" value="HAMP"/>
    <property type="match status" value="1"/>
</dbReference>